<dbReference type="Proteomes" id="UP001232063">
    <property type="component" value="Unassembled WGS sequence"/>
</dbReference>
<dbReference type="Pfam" id="PF00106">
    <property type="entry name" value="adh_short"/>
    <property type="match status" value="1"/>
</dbReference>
<organism evidence="1 2">
    <name type="scientific">Xanthocytophaga agilis</name>
    <dbReference type="NCBI Taxonomy" id="3048010"/>
    <lineage>
        <taxon>Bacteria</taxon>
        <taxon>Pseudomonadati</taxon>
        <taxon>Bacteroidota</taxon>
        <taxon>Cytophagia</taxon>
        <taxon>Cytophagales</taxon>
        <taxon>Rhodocytophagaceae</taxon>
        <taxon>Xanthocytophaga</taxon>
    </lineage>
</organism>
<dbReference type="InterPro" id="IPR002347">
    <property type="entry name" value="SDR_fam"/>
</dbReference>
<gene>
    <name evidence="1" type="ORF">QNI22_38435</name>
</gene>
<name>A0AAE3RDD6_9BACT</name>
<reference evidence="1" key="1">
    <citation type="submission" date="2023-05" db="EMBL/GenBank/DDBJ databases">
        <authorList>
            <person name="Zhang X."/>
        </authorList>
    </citation>
    <scope>NUCLEOTIDE SEQUENCE</scope>
    <source>
        <strain evidence="1">BD1B2-1</strain>
    </source>
</reference>
<dbReference type="InterPro" id="IPR051468">
    <property type="entry name" value="Fungal_SecMetab_SDRs"/>
</dbReference>
<dbReference type="InterPro" id="IPR036291">
    <property type="entry name" value="NAD(P)-bd_dom_sf"/>
</dbReference>
<evidence type="ECO:0000313" key="1">
    <source>
        <dbReference type="EMBL" id="MDJ1506592.1"/>
    </source>
</evidence>
<dbReference type="Pfam" id="PF13561">
    <property type="entry name" value="adh_short_C2"/>
    <property type="match status" value="1"/>
</dbReference>
<comment type="caution">
    <text evidence="1">The sequence shown here is derived from an EMBL/GenBank/DDBJ whole genome shotgun (WGS) entry which is preliminary data.</text>
</comment>
<dbReference type="SUPFAM" id="SSF51735">
    <property type="entry name" value="NAD(P)-binding Rossmann-fold domains"/>
    <property type="match status" value="1"/>
</dbReference>
<evidence type="ECO:0000313" key="2">
    <source>
        <dbReference type="Proteomes" id="UP001232063"/>
    </source>
</evidence>
<dbReference type="AlphaFoldDB" id="A0AAE3RDD6"/>
<dbReference type="EC" id="1.-.-.-" evidence="1"/>
<dbReference type="GO" id="GO:0016491">
    <property type="term" value="F:oxidoreductase activity"/>
    <property type="evidence" value="ECO:0007669"/>
    <property type="project" value="UniProtKB-KW"/>
</dbReference>
<accession>A0AAE3RDD6</accession>
<sequence length="465" mass="54080">MMNTQSPFTSEEWDTCIKVLKALSRDPDLALDTMTLKGLVTKLHKNARKTIRKENLQKIQLADKAILEQTFLHQNNPVDETTQPLVLPENTSPSVLRIQRPLNCYICKNPYQNIHFFYHLLCPDCASLNYEKRFQRSDLTNRVVLVTGGRIKIGYLTALRMLRDGARVLITTRFPKDCARRFSEEADFADWQHRLQIFGLDLRNIPVVEQFIDYLLVHEPKLDIIINNAAQTVKRPLEFYRHLLEFEQTPFEQLSAELQSILPLGQETRFQLIEKQHQLALPNSNDYFPEGKLDRDRQQIDLRPQNSWTLKLDEVDTIEMLEVQLVNSVAPFLLNSRLKPLLKQSEFDRRFIVNVSAMEGQFARENKTVFHPHTNMAKAALNMLTRTSANDYAKDGIYMNSVDTGWITQENPFPKRSRIRERGFVTPLDETDGMARIYDPVACGINNPETPLYGHFLKDYQPYPW</sequence>
<keyword evidence="2" id="KW-1185">Reference proteome</keyword>
<dbReference type="EMBL" id="JASJOU010000024">
    <property type="protein sequence ID" value="MDJ1506592.1"/>
    <property type="molecule type" value="Genomic_DNA"/>
</dbReference>
<dbReference type="RefSeq" id="WP_314519622.1">
    <property type="nucleotide sequence ID" value="NZ_JASJOU010000024.1"/>
</dbReference>
<dbReference type="PANTHER" id="PTHR43544:SF2">
    <property type="entry name" value="OXIDOREDUCTASE"/>
    <property type="match status" value="1"/>
</dbReference>
<dbReference type="PANTHER" id="PTHR43544">
    <property type="entry name" value="SHORT-CHAIN DEHYDROGENASE/REDUCTASE"/>
    <property type="match status" value="1"/>
</dbReference>
<dbReference type="CDD" id="cd05233">
    <property type="entry name" value="SDR_c"/>
    <property type="match status" value="1"/>
</dbReference>
<dbReference type="PRINTS" id="PR00081">
    <property type="entry name" value="GDHRDH"/>
</dbReference>
<protein>
    <submittedName>
        <fullName evidence="1">SDR family oxidoreductase</fullName>
        <ecNumber evidence="1">1.-.-.-</ecNumber>
    </submittedName>
</protein>
<proteinExistence type="predicted"/>
<dbReference type="GO" id="GO:0005737">
    <property type="term" value="C:cytoplasm"/>
    <property type="evidence" value="ECO:0007669"/>
    <property type="project" value="TreeGrafter"/>
</dbReference>
<keyword evidence="1" id="KW-0560">Oxidoreductase</keyword>
<dbReference type="Gene3D" id="3.40.50.720">
    <property type="entry name" value="NAD(P)-binding Rossmann-like Domain"/>
    <property type="match status" value="1"/>
</dbReference>